<sequence>MGSFITVCAFQVQFPFNFCCVMSVADINRCNCGMCFNCYKLKELSKDLAFVGSGTHIWGGAFFSPSCV</sequence>
<name>A0A2P2NPT3_RHIMU</name>
<reference evidence="1" key="1">
    <citation type="submission" date="2018-02" db="EMBL/GenBank/DDBJ databases">
        <title>Rhizophora mucronata_Transcriptome.</title>
        <authorList>
            <person name="Meera S.P."/>
            <person name="Sreeshan A."/>
            <person name="Augustine A."/>
        </authorList>
    </citation>
    <scope>NUCLEOTIDE SEQUENCE</scope>
    <source>
        <tissue evidence="1">Leaf</tissue>
    </source>
</reference>
<dbReference type="AlphaFoldDB" id="A0A2P2NPT3"/>
<proteinExistence type="predicted"/>
<dbReference type="EMBL" id="GGEC01064024">
    <property type="protein sequence ID" value="MBX44508.1"/>
    <property type="molecule type" value="Transcribed_RNA"/>
</dbReference>
<protein>
    <submittedName>
        <fullName evidence="1">Uncharacterized protein</fullName>
    </submittedName>
</protein>
<organism evidence="1">
    <name type="scientific">Rhizophora mucronata</name>
    <name type="common">Asiatic mangrove</name>
    <dbReference type="NCBI Taxonomy" id="61149"/>
    <lineage>
        <taxon>Eukaryota</taxon>
        <taxon>Viridiplantae</taxon>
        <taxon>Streptophyta</taxon>
        <taxon>Embryophyta</taxon>
        <taxon>Tracheophyta</taxon>
        <taxon>Spermatophyta</taxon>
        <taxon>Magnoliopsida</taxon>
        <taxon>eudicotyledons</taxon>
        <taxon>Gunneridae</taxon>
        <taxon>Pentapetalae</taxon>
        <taxon>rosids</taxon>
        <taxon>fabids</taxon>
        <taxon>Malpighiales</taxon>
        <taxon>Rhizophoraceae</taxon>
        <taxon>Rhizophora</taxon>
    </lineage>
</organism>
<accession>A0A2P2NPT3</accession>
<evidence type="ECO:0000313" key="1">
    <source>
        <dbReference type="EMBL" id="MBX44508.1"/>
    </source>
</evidence>